<gene>
    <name evidence="1" type="ORF">HNQ57_001029</name>
</gene>
<evidence type="ECO:0000313" key="1">
    <source>
        <dbReference type="EMBL" id="MBB5186768.1"/>
    </source>
</evidence>
<keyword evidence="2" id="KW-1185">Reference proteome</keyword>
<dbReference type="Proteomes" id="UP000536640">
    <property type="component" value="Unassembled WGS sequence"/>
</dbReference>
<protein>
    <submittedName>
        <fullName evidence="1">Uncharacterized protein</fullName>
    </submittedName>
</protein>
<name>A0A840R2A6_9GAMM</name>
<dbReference type="EMBL" id="JACHHW010000002">
    <property type="protein sequence ID" value="MBB5186768.1"/>
    <property type="molecule type" value="Genomic_DNA"/>
</dbReference>
<reference evidence="1 2" key="1">
    <citation type="submission" date="2020-08" db="EMBL/GenBank/DDBJ databases">
        <title>Genomic Encyclopedia of Type Strains, Phase IV (KMG-IV): sequencing the most valuable type-strain genomes for metagenomic binning, comparative biology and taxonomic classification.</title>
        <authorList>
            <person name="Goeker M."/>
        </authorList>
    </citation>
    <scope>NUCLEOTIDE SEQUENCE [LARGE SCALE GENOMIC DNA]</scope>
    <source>
        <strain evidence="1 2">DSM 25701</strain>
    </source>
</reference>
<accession>A0A840R2A6</accession>
<sequence length="86" mass="10191">MKVNGTAVELDDDLDHFVKLDYEFTTRSWSGSRVPILEKEKEFLIKLSSIFTSVKLINHKAYVEKQIDYKISYIESEKKRDFLESR</sequence>
<organism evidence="1 2">
    <name type="scientific">Zhongshania antarctica</name>
    <dbReference type="NCBI Taxonomy" id="641702"/>
    <lineage>
        <taxon>Bacteria</taxon>
        <taxon>Pseudomonadati</taxon>
        <taxon>Pseudomonadota</taxon>
        <taxon>Gammaproteobacteria</taxon>
        <taxon>Cellvibrionales</taxon>
        <taxon>Spongiibacteraceae</taxon>
        <taxon>Zhongshania</taxon>
    </lineage>
</organism>
<proteinExistence type="predicted"/>
<comment type="caution">
    <text evidence="1">The sequence shown here is derived from an EMBL/GenBank/DDBJ whole genome shotgun (WGS) entry which is preliminary data.</text>
</comment>
<dbReference type="AlphaFoldDB" id="A0A840R2A6"/>
<evidence type="ECO:0000313" key="2">
    <source>
        <dbReference type="Proteomes" id="UP000536640"/>
    </source>
</evidence>